<protein>
    <submittedName>
        <fullName evidence="2">Polyprotein protein</fullName>
    </submittedName>
</protein>
<dbReference type="PaxDb" id="4113-PGSC0003DMT400092763"/>
<evidence type="ECO:0000313" key="3">
    <source>
        <dbReference type="Proteomes" id="UP000011115"/>
    </source>
</evidence>
<evidence type="ECO:0000256" key="1">
    <source>
        <dbReference type="SAM" id="MobiDB-lite"/>
    </source>
</evidence>
<dbReference type="AlphaFoldDB" id="M1DQH1"/>
<evidence type="ECO:0000313" key="2">
    <source>
        <dbReference type="EnsemblPlants" id="PGSC0003DMT400092763"/>
    </source>
</evidence>
<dbReference type="Gramene" id="PGSC0003DMT400092763">
    <property type="protein sequence ID" value="PGSC0003DMT400092763"/>
    <property type="gene ID" value="PGSC0003DMG400042334"/>
</dbReference>
<feature type="compositionally biased region" description="Basic and acidic residues" evidence="1">
    <location>
        <begin position="81"/>
        <end position="93"/>
    </location>
</feature>
<reference evidence="2" key="2">
    <citation type="submission" date="2015-06" db="UniProtKB">
        <authorList>
            <consortium name="EnsemblPlants"/>
        </authorList>
    </citation>
    <scope>IDENTIFICATION</scope>
    <source>
        <strain evidence="2">DM1-3 516 R44</strain>
    </source>
</reference>
<keyword evidence="3" id="KW-1185">Reference proteome</keyword>
<sequence>MIEVAILAVLSPLQTSIDTLTMRVKACKSRQGVTSKVSALKVEVADLRKVVDYLKSTNFISLIQAADDVDAPKTSGIPRDTTGDAHRDEHTVGESDAETDEEKIGVKEENIFRDLTDLAGKVVQTSPVENSMVVSSGVVAYEVIPSTDAQV</sequence>
<feature type="region of interest" description="Disordered" evidence="1">
    <location>
        <begin position="71"/>
        <end position="102"/>
    </location>
</feature>
<dbReference type="EnsemblPlants" id="PGSC0003DMT400092763">
    <property type="protein sequence ID" value="PGSC0003DMT400092763"/>
    <property type="gene ID" value="PGSC0003DMG400042334"/>
</dbReference>
<name>M1DQH1_SOLTU</name>
<dbReference type="HOGENOM" id="CLU_029307_11_2_1"/>
<proteinExistence type="predicted"/>
<accession>M1DQH1</accession>
<dbReference type="InParanoid" id="M1DQH1"/>
<dbReference type="Proteomes" id="UP000011115">
    <property type="component" value="Unassembled WGS sequence"/>
</dbReference>
<organism evidence="2 3">
    <name type="scientific">Solanum tuberosum</name>
    <name type="common">Potato</name>
    <dbReference type="NCBI Taxonomy" id="4113"/>
    <lineage>
        <taxon>Eukaryota</taxon>
        <taxon>Viridiplantae</taxon>
        <taxon>Streptophyta</taxon>
        <taxon>Embryophyta</taxon>
        <taxon>Tracheophyta</taxon>
        <taxon>Spermatophyta</taxon>
        <taxon>Magnoliopsida</taxon>
        <taxon>eudicotyledons</taxon>
        <taxon>Gunneridae</taxon>
        <taxon>Pentapetalae</taxon>
        <taxon>asterids</taxon>
        <taxon>lamiids</taxon>
        <taxon>Solanales</taxon>
        <taxon>Solanaceae</taxon>
        <taxon>Solanoideae</taxon>
        <taxon>Solaneae</taxon>
        <taxon>Solanum</taxon>
    </lineage>
</organism>
<reference evidence="3" key="1">
    <citation type="journal article" date="2011" name="Nature">
        <title>Genome sequence and analysis of the tuber crop potato.</title>
        <authorList>
            <consortium name="The Potato Genome Sequencing Consortium"/>
        </authorList>
    </citation>
    <scope>NUCLEOTIDE SEQUENCE [LARGE SCALE GENOMIC DNA]</scope>
    <source>
        <strain evidence="3">cv. DM1-3 516 R44</strain>
    </source>
</reference>